<accession>A0AAD0YUJ9</accession>
<gene>
    <name evidence="2" type="ORF">EG343_22525</name>
</gene>
<keyword evidence="1" id="KW-0812">Transmembrane</keyword>
<keyword evidence="3" id="KW-1185">Reference proteome</keyword>
<protein>
    <submittedName>
        <fullName evidence="2">Uncharacterized protein</fullName>
    </submittedName>
</protein>
<sequence>MTEKFLTVTSKVDKPITYLLMGLMWVVVLIIIVIIGVIFENMYSHFRDYLENDLSTFFILIFAQLLLAFCFVAMIMSLTYRKKEHIRTAVIDKKGVTFYSNSGNIINTISYHDLQRVKNGSYDTYIYSTGGKYPKTYLNIYLKNQSGETAMTRLDFNFEYIILSNQFEMYRQFLRGIQCFRPDLRINPQTIEQYSLTPDFPPVKDPRLLEFLIAFLITFAILALIYSISLLIWR</sequence>
<evidence type="ECO:0000256" key="1">
    <source>
        <dbReference type="SAM" id="Phobius"/>
    </source>
</evidence>
<feature type="transmembrane region" description="Helical" evidence="1">
    <location>
        <begin position="211"/>
        <end position="233"/>
    </location>
</feature>
<proteinExistence type="predicted"/>
<dbReference type="Proteomes" id="UP000278288">
    <property type="component" value="Chromosome"/>
</dbReference>
<feature type="transmembrane region" description="Helical" evidence="1">
    <location>
        <begin position="59"/>
        <end position="80"/>
    </location>
</feature>
<keyword evidence="1" id="KW-1133">Transmembrane helix</keyword>
<dbReference type="AlphaFoldDB" id="A0AAD0YUJ9"/>
<feature type="transmembrane region" description="Helical" evidence="1">
    <location>
        <begin position="16"/>
        <end position="39"/>
    </location>
</feature>
<evidence type="ECO:0000313" key="3">
    <source>
        <dbReference type="Proteomes" id="UP000278288"/>
    </source>
</evidence>
<dbReference type="RefSeq" id="WP_123859887.1">
    <property type="nucleotide sequence ID" value="NZ_CP033923.1"/>
</dbReference>
<organism evidence="2 3">
    <name type="scientific">Chryseobacterium nakagawai</name>
    <dbReference type="NCBI Taxonomy" id="1241982"/>
    <lineage>
        <taxon>Bacteria</taxon>
        <taxon>Pseudomonadati</taxon>
        <taxon>Bacteroidota</taxon>
        <taxon>Flavobacteriia</taxon>
        <taxon>Flavobacteriales</taxon>
        <taxon>Weeksellaceae</taxon>
        <taxon>Chryseobacterium group</taxon>
        <taxon>Chryseobacterium</taxon>
    </lineage>
</organism>
<dbReference type="EMBL" id="CP033923">
    <property type="protein sequence ID" value="AZA93181.1"/>
    <property type="molecule type" value="Genomic_DNA"/>
</dbReference>
<evidence type="ECO:0000313" key="2">
    <source>
        <dbReference type="EMBL" id="AZA93181.1"/>
    </source>
</evidence>
<reference evidence="2 3" key="1">
    <citation type="submission" date="2018-11" db="EMBL/GenBank/DDBJ databases">
        <title>Proposal to divide the Flavobacteriaceae and reorganize its genera based on Amino Acid Identity values calculated from whole genome sequences.</title>
        <authorList>
            <person name="Nicholson A.C."/>
            <person name="Gulvik C.A."/>
            <person name="Whitney A.M."/>
            <person name="Humrighouse B.W."/>
            <person name="Bell M."/>
            <person name="Holmes B."/>
            <person name="Steigerwalt A.G."/>
            <person name="Villarma A."/>
            <person name="Sheth M."/>
            <person name="Batra D."/>
            <person name="Pryor J."/>
            <person name="Bernardet J.-F."/>
            <person name="Hugo C."/>
            <person name="Kampfer P."/>
            <person name="Newman J."/>
            <person name="McQuiston J.R."/>
        </authorList>
    </citation>
    <scope>NUCLEOTIDE SEQUENCE [LARGE SCALE GENOMIC DNA]</scope>
    <source>
        <strain evidence="2 3">G0041</strain>
    </source>
</reference>
<dbReference type="KEGG" id="cnk:EG343_22525"/>
<name>A0AAD0YUJ9_CHRNA</name>
<keyword evidence="1" id="KW-0472">Membrane</keyword>